<dbReference type="Proteomes" id="UP000265520">
    <property type="component" value="Unassembled WGS sequence"/>
</dbReference>
<evidence type="ECO:0000313" key="2">
    <source>
        <dbReference type="Proteomes" id="UP000265520"/>
    </source>
</evidence>
<sequence length="66" mass="7730">AVERGMPYTFRRSSYSAGVSLPTAPPSVIPFETVEDFQELLARIRFERDAWEKKFHEVELENKELK</sequence>
<reference evidence="1 2" key="1">
    <citation type="journal article" date="2018" name="Front. Plant Sci.">
        <title>Red Clover (Trifolium pratense) and Zigzag Clover (T. medium) - A Picture of Genomic Similarities and Differences.</title>
        <authorList>
            <person name="Dluhosova J."/>
            <person name="Istvanek J."/>
            <person name="Nedelnik J."/>
            <person name="Repkova J."/>
        </authorList>
    </citation>
    <scope>NUCLEOTIDE SEQUENCE [LARGE SCALE GENOMIC DNA]</scope>
    <source>
        <strain evidence="2">cv. 10/8</strain>
        <tissue evidence="1">Leaf</tissue>
    </source>
</reference>
<comment type="caution">
    <text evidence="1">The sequence shown here is derived from an EMBL/GenBank/DDBJ whole genome shotgun (WGS) entry which is preliminary data.</text>
</comment>
<evidence type="ECO:0000313" key="1">
    <source>
        <dbReference type="EMBL" id="MCI57957.1"/>
    </source>
</evidence>
<dbReference type="EMBL" id="LXQA010538219">
    <property type="protein sequence ID" value="MCI57957.1"/>
    <property type="molecule type" value="Genomic_DNA"/>
</dbReference>
<protein>
    <submittedName>
        <fullName evidence="1">Uncharacterized protein</fullName>
    </submittedName>
</protein>
<keyword evidence="2" id="KW-1185">Reference proteome</keyword>
<feature type="non-terminal residue" evidence="1">
    <location>
        <position position="1"/>
    </location>
</feature>
<dbReference type="AlphaFoldDB" id="A0A392TC03"/>
<name>A0A392TC03_9FABA</name>
<feature type="non-terminal residue" evidence="1">
    <location>
        <position position="66"/>
    </location>
</feature>
<organism evidence="1 2">
    <name type="scientific">Trifolium medium</name>
    <dbReference type="NCBI Taxonomy" id="97028"/>
    <lineage>
        <taxon>Eukaryota</taxon>
        <taxon>Viridiplantae</taxon>
        <taxon>Streptophyta</taxon>
        <taxon>Embryophyta</taxon>
        <taxon>Tracheophyta</taxon>
        <taxon>Spermatophyta</taxon>
        <taxon>Magnoliopsida</taxon>
        <taxon>eudicotyledons</taxon>
        <taxon>Gunneridae</taxon>
        <taxon>Pentapetalae</taxon>
        <taxon>rosids</taxon>
        <taxon>fabids</taxon>
        <taxon>Fabales</taxon>
        <taxon>Fabaceae</taxon>
        <taxon>Papilionoideae</taxon>
        <taxon>50 kb inversion clade</taxon>
        <taxon>NPAAA clade</taxon>
        <taxon>Hologalegina</taxon>
        <taxon>IRL clade</taxon>
        <taxon>Trifolieae</taxon>
        <taxon>Trifolium</taxon>
    </lineage>
</organism>
<proteinExistence type="predicted"/>
<accession>A0A392TC03</accession>